<dbReference type="GO" id="GO:0030307">
    <property type="term" value="P:positive regulation of cell growth"/>
    <property type="evidence" value="ECO:0007669"/>
    <property type="project" value="TreeGrafter"/>
</dbReference>
<dbReference type="Gene3D" id="1.25.10.10">
    <property type="entry name" value="Leucine-rich Repeat Variant"/>
    <property type="match status" value="2"/>
</dbReference>
<feature type="region of interest" description="Disordered" evidence="3">
    <location>
        <begin position="1191"/>
        <end position="1210"/>
    </location>
</feature>
<dbReference type="GO" id="GO:0031931">
    <property type="term" value="C:TORC1 complex"/>
    <property type="evidence" value="ECO:0007669"/>
    <property type="project" value="InterPro"/>
</dbReference>
<feature type="region of interest" description="Disordered" evidence="3">
    <location>
        <begin position="1"/>
        <end position="21"/>
    </location>
</feature>
<gene>
    <name evidence="5" type="primary">KOG1_1</name>
    <name evidence="5" type="ORF">LPJ61_003466</name>
</gene>
<dbReference type="GO" id="GO:0031929">
    <property type="term" value="P:TOR signaling"/>
    <property type="evidence" value="ECO:0007669"/>
    <property type="project" value="InterPro"/>
</dbReference>
<dbReference type="OrthoDB" id="10262360at2759"/>
<dbReference type="SMART" id="SM01302">
    <property type="entry name" value="Raptor_N"/>
    <property type="match status" value="1"/>
</dbReference>
<evidence type="ECO:0000313" key="5">
    <source>
        <dbReference type="EMBL" id="KAJ1729549.1"/>
    </source>
</evidence>
<dbReference type="GO" id="GO:0010506">
    <property type="term" value="P:regulation of autophagy"/>
    <property type="evidence" value="ECO:0007669"/>
    <property type="project" value="TreeGrafter"/>
</dbReference>
<dbReference type="PANTHER" id="PTHR12848">
    <property type="entry name" value="REGULATORY-ASSOCIATED PROTEIN OF MTOR"/>
    <property type="match status" value="1"/>
</dbReference>
<reference evidence="5" key="1">
    <citation type="submission" date="2022-07" db="EMBL/GenBank/DDBJ databases">
        <title>Phylogenomic reconstructions and comparative analyses of Kickxellomycotina fungi.</title>
        <authorList>
            <person name="Reynolds N.K."/>
            <person name="Stajich J.E."/>
            <person name="Barry K."/>
            <person name="Grigoriev I.V."/>
            <person name="Crous P."/>
            <person name="Smith M.E."/>
        </authorList>
    </citation>
    <scope>NUCLEOTIDE SEQUENCE</scope>
    <source>
        <strain evidence="5">BCRC 34381</strain>
    </source>
</reference>
<dbReference type="PANTHER" id="PTHR12848:SF16">
    <property type="entry name" value="REGULATORY-ASSOCIATED PROTEIN OF MTOR"/>
    <property type="match status" value="1"/>
</dbReference>
<evidence type="ECO:0000256" key="1">
    <source>
        <dbReference type="ARBA" id="ARBA00022574"/>
    </source>
</evidence>
<feature type="compositionally biased region" description="Low complexity" evidence="3">
    <location>
        <begin position="872"/>
        <end position="889"/>
    </location>
</feature>
<dbReference type="InterPro" id="IPR011989">
    <property type="entry name" value="ARM-like"/>
</dbReference>
<comment type="caution">
    <text evidence="5">The sequence shown here is derived from an EMBL/GenBank/DDBJ whole genome shotgun (WGS) entry which is preliminary data.</text>
</comment>
<organism evidence="5 6">
    <name type="scientific">Coemansia biformis</name>
    <dbReference type="NCBI Taxonomy" id="1286918"/>
    <lineage>
        <taxon>Eukaryota</taxon>
        <taxon>Fungi</taxon>
        <taxon>Fungi incertae sedis</taxon>
        <taxon>Zoopagomycota</taxon>
        <taxon>Kickxellomycotina</taxon>
        <taxon>Kickxellomycetes</taxon>
        <taxon>Kickxellales</taxon>
        <taxon>Kickxellaceae</taxon>
        <taxon>Coemansia</taxon>
    </lineage>
</organism>
<dbReference type="SUPFAM" id="SSF48371">
    <property type="entry name" value="ARM repeat"/>
    <property type="match status" value="1"/>
</dbReference>
<name>A0A9W7Y6I7_9FUNG</name>
<feature type="region of interest" description="Disordered" evidence="3">
    <location>
        <begin position="576"/>
        <end position="612"/>
    </location>
</feature>
<feature type="compositionally biased region" description="Low complexity" evidence="3">
    <location>
        <begin position="537"/>
        <end position="549"/>
    </location>
</feature>
<feature type="region of interest" description="Disordered" evidence="3">
    <location>
        <begin position="510"/>
        <end position="553"/>
    </location>
</feature>
<dbReference type="GO" id="GO:0005737">
    <property type="term" value="C:cytoplasm"/>
    <property type="evidence" value="ECO:0007669"/>
    <property type="project" value="TreeGrafter"/>
</dbReference>
<evidence type="ECO:0000259" key="4">
    <source>
        <dbReference type="SMART" id="SM01302"/>
    </source>
</evidence>
<dbReference type="GO" id="GO:0009267">
    <property type="term" value="P:cellular response to starvation"/>
    <property type="evidence" value="ECO:0007669"/>
    <property type="project" value="TreeGrafter"/>
</dbReference>
<feature type="domain" description="Raptor N-terminal CASPase-like" evidence="4">
    <location>
        <begin position="92"/>
        <end position="269"/>
    </location>
</feature>
<evidence type="ECO:0000256" key="3">
    <source>
        <dbReference type="SAM" id="MobiDB-lite"/>
    </source>
</evidence>
<dbReference type="InterPro" id="IPR004083">
    <property type="entry name" value="Raptor"/>
</dbReference>
<keyword evidence="6" id="KW-1185">Reference proteome</keyword>
<protein>
    <submittedName>
        <fullName evidence="5">Target of rapamycin complex 1 subunit kog1</fullName>
    </submittedName>
</protein>
<accession>A0A9W7Y6I7</accession>
<feature type="non-terminal residue" evidence="5">
    <location>
        <position position="1362"/>
    </location>
</feature>
<sequence>MADAAAGSGARRTAAGAGAAQDAARDLPLGTIMTASGTTVDVSELIGCGGDAEARSKATGQTVLEGRQDFHTHPRSLTLGHWQLADWRSPEKLRTVGALLVVCLNLDTPPPGLPQPKERAVLEAWVDPKAPVQAPTAEELALQGAAGHKGTQAAPRERTPLKAIGDNLQRQFEHIHRHLKYKPLLDCTLDDLRKYCTQYRRMVKEDRLLFHYNGHGVPYPSPSGDIWVFNKQFTQYIPVSAMDLMGWIGTPCVYVWDCANAMSIVQAFQKSAKPRDTEIARIRQIAEAAGTKLPLVMTTPESMAAISTNIAALMASQVGTGQGQQHQHQQGVPPVNPALINLALLAPMHHEDIHFAACGVNELLPTNPELPADLFTACLTTPVKAAARFWVIRNPHTSKVTLEQCDKLPGSVKERRSPVGELNWIFTSITDTIAWNTLPRELFRKLFRQDVLVASLFRNFMLADRIMRYYGVHPQSSPSIPATHKHPLWDSFDLEIDMCLAQLPRLLDDEEHRHRQGQRVKQSERDRQARASRRAQQRAPRGSGAAGAAVQQESALADFEAPSRIKLEIADNFKQRGHRTKSRAGLSAIRDSDDDDAGSGNDSDGIGRAGSTPGAGALERGYLWSTYFSNQLYAFEVWLQHAATVVSQFVAGYGPDQFPRSLSTVPPPGLDPPDELPAVLQVLLSQQFRVRALILLYRFMNLGPWAVDLAMAVGIYPYMTKLLGSPTAEIREILILVWARLVAVDSEMHPELMKSDGLEYFAAYLANNIQMQSEPVSEKVRLSDRVSAASAFTLAMLCRGMPDAQQACFNERVLDYFLVYLQRPDNGTEERAHLRMWILMCLAELWREFPNAKWMAMTYRLCVIASKKQQQAQEAQEQQSSQRPSANGDRPADGDADGANGAAGAPSFEELLASSADDDSVDARDAHDLLVQMAFHRAPTVRAAAVYAMGTLLEDIAQLGDDPTVLTIIRKAERQVFALLLQAASDGSPMVRREVASVIGSAAFASYMPQTIEAVARVIGEDLREHHRRAPLPAAASSGAATDSTGRQQDVSMDLLGKLYKTLLKLSVDAHPDVALVARDTCDVLMQCYAHSRAFVEAEPALDQALQRLDISRVAGGQQPAFDAIYQAGGSIGDALLGVPPGSAAAGAQQQHQQRGARAPNAAGGVLRGRDGAPSHHRYTMHVARGSVPRVGLFGERSPPTPRSPSATGSLNAASLATLESAAPTARAEPSQQGGLGWLSGLDGREREDAQRRLGEIGQAWLAWGRRELRDNTCASTLLDWAGACYTEFDISLFADVSGPLQSSVALVETRERSRRACRMEANARVVYSQAGSMKWADVWTAGSVKEATTAALLHPLEPHAI</sequence>
<dbReference type="InterPro" id="IPR029347">
    <property type="entry name" value="Raptor_N"/>
</dbReference>
<dbReference type="Proteomes" id="UP001143981">
    <property type="component" value="Unassembled WGS sequence"/>
</dbReference>
<dbReference type="GO" id="GO:0030674">
    <property type="term" value="F:protein-macromolecule adaptor activity"/>
    <property type="evidence" value="ECO:0007669"/>
    <property type="project" value="TreeGrafter"/>
</dbReference>
<feature type="region of interest" description="Disordered" evidence="3">
    <location>
        <begin position="1220"/>
        <end position="1242"/>
    </location>
</feature>
<keyword evidence="1" id="KW-0853">WD repeat</keyword>
<feature type="region of interest" description="Disordered" evidence="3">
    <location>
        <begin position="872"/>
        <end position="901"/>
    </location>
</feature>
<feature type="compositionally biased region" description="Low complexity" evidence="3">
    <location>
        <begin position="1144"/>
        <end position="1159"/>
    </location>
</feature>
<dbReference type="EMBL" id="JANBOI010000593">
    <property type="protein sequence ID" value="KAJ1729549.1"/>
    <property type="molecule type" value="Genomic_DNA"/>
</dbReference>
<feature type="region of interest" description="Disordered" evidence="3">
    <location>
        <begin position="1142"/>
        <end position="1164"/>
    </location>
</feature>
<dbReference type="InterPro" id="IPR016024">
    <property type="entry name" value="ARM-type_fold"/>
</dbReference>
<dbReference type="Pfam" id="PF14538">
    <property type="entry name" value="Raptor_N"/>
    <property type="match status" value="1"/>
</dbReference>
<evidence type="ECO:0000313" key="6">
    <source>
        <dbReference type="Proteomes" id="UP001143981"/>
    </source>
</evidence>
<proteinExistence type="predicted"/>
<keyword evidence="2" id="KW-0677">Repeat</keyword>
<dbReference type="GO" id="GO:0071230">
    <property type="term" value="P:cellular response to amino acid stimulus"/>
    <property type="evidence" value="ECO:0007669"/>
    <property type="project" value="TreeGrafter"/>
</dbReference>
<evidence type="ECO:0000256" key="2">
    <source>
        <dbReference type="ARBA" id="ARBA00022737"/>
    </source>
</evidence>